<dbReference type="Gene3D" id="3.20.20.300">
    <property type="entry name" value="Glycoside hydrolase, family 3, N-terminal domain"/>
    <property type="match status" value="1"/>
</dbReference>
<organism evidence="7">
    <name type="scientific">bioreactor metagenome</name>
    <dbReference type="NCBI Taxonomy" id="1076179"/>
    <lineage>
        <taxon>unclassified sequences</taxon>
        <taxon>metagenomes</taxon>
        <taxon>ecological metagenomes</taxon>
    </lineage>
</organism>
<keyword evidence="5 7" id="KW-0326">Glycosidase</keyword>
<feature type="domain" description="Glycoside hydrolase family 3 N-terminal" evidence="6">
    <location>
        <begin position="36"/>
        <end position="361"/>
    </location>
</feature>
<evidence type="ECO:0000256" key="5">
    <source>
        <dbReference type="ARBA" id="ARBA00023295"/>
    </source>
</evidence>
<name>A0A644VW22_9ZZZZ</name>
<sequence length="555" mass="60288">MKRTRTGFLFLLSFLFLLPGVSGAEGESRINSLSQEEKVGQIMMCYFEGPSLSANLKRMIADLKIGGVILYSSRGNIVSTEQTADLCRSLRSFASSSGAWPLFIGIDQEGGLIQRITEGVTRFPGNMALGAAQDEMLAAEAAGVMARELSALGINLNFAPVADVNNNPFNPVIGVRAFGSSPELVSRLSGAMASAFAKEGVIPSAKHFPGHGNTETDSHSGLPLISSTRKELEKTEFPPFRTLVASGVPMVMTAHVLVPALDPELPATLSPSILGMLRKEMGFSGVIITDSMGMGALKKGRTIADAAVEAFNAGADILLFGADRGYEEQEHFVIYEALLEACRNGTIPEQRLDDAVEKILDLKTEAGLFREDKERRNARVPCPEGEMIAHRVAAESVTLVRSWREASEKIKTGEKVPLVWPEEQKAAAEILVGVCPFFDLITLPGKPEKEDMLLLSGRLRNQDVIFAAEYDCWKNESWLELLRTLEQERLFLLSARTPYSLLALPETKGFFALYSDIPVTMKALGKILNGKASPMGKLPVDLPGFFPAGWGATEF</sequence>
<comment type="caution">
    <text evidence="7">The sequence shown here is derived from an EMBL/GenBank/DDBJ whole genome shotgun (WGS) entry which is preliminary data.</text>
</comment>
<dbReference type="PRINTS" id="PR00133">
    <property type="entry name" value="GLHYDRLASE3"/>
</dbReference>
<dbReference type="PANTHER" id="PTHR30480">
    <property type="entry name" value="BETA-HEXOSAMINIDASE-RELATED"/>
    <property type="match status" value="1"/>
</dbReference>
<dbReference type="InterPro" id="IPR017853">
    <property type="entry name" value="GH"/>
</dbReference>
<evidence type="ECO:0000256" key="2">
    <source>
        <dbReference type="ARBA" id="ARBA00005336"/>
    </source>
</evidence>
<reference evidence="7" key="1">
    <citation type="submission" date="2019-08" db="EMBL/GenBank/DDBJ databases">
        <authorList>
            <person name="Kucharzyk K."/>
            <person name="Murdoch R.W."/>
            <person name="Higgins S."/>
            <person name="Loffler F."/>
        </authorList>
    </citation>
    <scope>NUCLEOTIDE SEQUENCE</scope>
</reference>
<dbReference type="InterPro" id="IPR019800">
    <property type="entry name" value="Glyco_hydro_3_AS"/>
</dbReference>
<comment type="catalytic activity">
    <reaction evidence="1">
        <text>Hydrolysis of terminal non-reducing N-acetyl-D-hexosamine residues in N-acetyl-beta-D-hexosaminides.</text>
        <dbReference type="EC" id="3.2.1.52"/>
    </reaction>
</comment>
<keyword evidence="4 7" id="KW-0378">Hydrolase</keyword>
<dbReference type="AlphaFoldDB" id="A0A644VW22"/>
<dbReference type="GO" id="GO:0009254">
    <property type="term" value="P:peptidoglycan turnover"/>
    <property type="evidence" value="ECO:0007669"/>
    <property type="project" value="TreeGrafter"/>
</dbReference>
<dbReference type="PANTHER" id="PTHR30480:SF13">
    <property type="entry name" value="BETA-HEXOSAMINIDASE"/>
    <property type="match status" value="1"/>
</dbReference>
<dbReference type="SUPFAM" id="SSF51445">
    <property type="entry name" value="(Trans)glycosidases"/>
    <property type="match status" value="1"/>
</dbReference>
<dbReference type="EMBL" id="VSSQ01000476">
    <property type="protein sequence ID" value="MPL95655.1"/>
    <property type="molecule type" value="Genomic_DNA"/>
</dbReference>
<dbReference type="InterPro" id="IPR036962">
    <property type="entry name" value="Glyco_hydro_3_N_sf"/>
</dbReference>
<dbReference type="Gene3D" id="3.40.50.1700">
    <property type="entry name" value="Glycoside hydrolase family 3 C-terminal domain"/>
    <property type="match status" value="1"/>
</dbReference>
<dbReference type="InterPro" id="IPR001764">
    <property type="entry name" value="Glyco_hydro_3_N"/>
</dbReference>
<protein>
    <recommendedName>
        <fullName evidence="3">beta-N-acetylhexosaminidase</fullName>
        <ecNumber evidence="3">3.2.1.52</ecNumber>
    </recommendedName>
</protein>
<dbReference type="EC" id="3.2.1.52" evidence="3"/>
<dbReference type="Pfam" id="PF00933">
    <property type="entry name" value="Glyco_hydro_3"/>
    <property type="match status" value="1"/>
</dbReference>
<evidence type="ECO:0000313" key="7">
    <source>
        <dbReference type="EMBL" id="MPL95655.1"/>
    </source>
</evidence>
<proteinExistence type="inferred from homology"/>
<evidence type="ECO:0000256" key="3">
    <source>
        <dbReference type="ARBA" id="ARBA00012663"/>
    </source>
</evidence>
<evidence type="ECO:0000259" key="6">
    <source>
        <dbReference type="Pfam" id="PF00933"/>
    </source>
</evidence>
<gene>
    <name evidence="7" type="primary">nagZ_11</name>
    <name evidence="7" type="ORF">SDC9_41827</name>
</gene>
<comment type="similarity">
    <text evidence="2">Belongs to the glycosyl hydrolase 3 family.</text>
</comment>
<dbReference type="GO" id="GO:0005975">
    <property type="term" value="P:carbohydrate metabolic process"/>
    <property type="evidence" value="ECO:0007669"/>
    <property type="project" value="InterPro"/>
</dbReference>
<accession>A0A644VW22</accession>
<evidence type="ECO:0000256" key="1">
    <source>
        <dbReference type="ARBA" id="ARBA00001231"/>
    </source>
</evidence>
<dbReference type="GO" id="GO:0004563">
    <property type="term" value="F:beta-N-acetylhexosaminidase activity"/>
    <property type="evidence" value="ECO:0007669"/>
    <property type="project" value="UniProtKB-EC"/>
</dbReference>
<evidence type="ECO:0000256" key="4">
    <source>
        <dbReference type="ARBA" id="ARBA00022801"/>
    </source>
</evidence>
<dbReference type="PROSITE" id="PS00775">
    <property type="entry name" value="GLYCOSYL_HYDROL_F3"/>
    <property type="match status" value="1"/>
</dbReference>
<dbReference type="InterPro" id="IPR036881">
    <property type="entry name" value="Glyco_hydro_3_C_sf"/>
</dbReference>
<dbReference type="InterPro" id="IPR050226">
    <property type="entry name" value="NagZ_Beta-hexosaminidase"/>
</dbReference>